<proteinExistence type="predicted"/>
<gene>
    <name evidence="2" type="ORF">IAC50_04410</name>
</gene>
<protein>
    <submittedName>
        <fullName evidence="2">Uncharacterized protein</fullName>
    </submittedName>
</protein>
<feature type="transmembrane region" description="Helical" evidence="1">
    <location>
        <begin position="91"/>
        <end position="110"/>
    </location>
</feature>
<sequence length="111" mass="11933">MALGILLILFVVMSVISILGLLFMYLVKDERKKKLIFYVMAVWGMAVAVLGAMSLPENYVTSQAVAWGLGALSVAALIINLTGKKEAAGRLAQLLITVSVVGGVLKIFFFI</sequence>
<feature type="transmembrane region" description="Helical" evidence="1">
    <location>
        <begin position="59"/>
        <end position="79"/>
    </location>
</feature>
<reference evidence="2" key="1">
    <citation type="submission" date="2020-10" db="EMBL/GenBank/DDBJ databases">
        <authorList>
            <person name="Gilroy R."/>
        </authorList>
    </citation>
    <scope>NUCLEOTIDE SEQUENCE</scope>
    <source>
        <strain evidence="2">ChiHcec3-6078</strain>
    </source>
</reference>
<keyword evidence="1" id="KW-0812">Transmembrane</keyword>
<comment type="caution">
    <text evidence="2">The sequence shown here is derived from an EMBL/GenBank/DDBJ whole genome shotgun (WGS) entry which is preliminary data.</text>
</comment>
<evidence type="ECO:0000256" key="1">
    <source>
        <dbReference type="SAM" id="Phobius"/>
    </source>
</evidence>
<keyword evidence="1" id="KW-0472">Membrane</keyword>
<dbReference type="EMBL" id="DVMP01000084">
    <property type="protein sequence ID" value="HIU25716.1"/>
    <property type="molecule type" value="Genomic_DNA"/>
</dbReference>
<keyword evidence="1" id="KW-1133">Transmembrane helix</keyword>
<reference evidence="2" key="2">
    <citation type="journal article" date="2021" name="PeerJ">
        <title>Extensive microbial diversity within the chicken gut microbiome revealed by metagenomics and culture.</title>
        <authorList>
            <person name="Gilroy R."/>
            <person name="Ravi A."/>
            <person name="Getino M."/>
            <person name="Pursley I."/>
            <person name="Horton D.L."/>
            <person name="Alikhan N.F."/>
            <person name="Baker D."/>
            <person name="Gharbi K."/>
            <person name="Hall N."/>
            <person name="Watson M."/>
            <person name="Adriaenssens E.M."/>
            <person name="Foster-Nyarko E."/>
            <person name="Jarju S."/>
            <person name="Secka A."/>
            <person name="Antonio M."/>
            <person name="Oren A."/>
            <person name="Chaudhuri R.R."/>
            <person name="La Ragione R."/>
            <person name="Hildebrand F."/>
            <person name="Pallen M.J."/>
        </authorList>
    </citation>
    <scope>NUCLEOTIDE SEQUENCE</scope>
    <source>
        <strain evidence="2">ChiHcec3-6078</strain>
    </source>
</reference>
<feature type="transmembrane region" description="Helical" evidence="1">
    <location>
        <begin position="6"/>
        <end position="26"/>
    </location>
</feature>
<name>A0A9D1L6G1_9FIRM</name>
<evidence type="ECO:0000313" key="3">
    <source>
        <dbReference type="Proteomes" id="UP000824090"/>
    </source>
</evidence>
<accession>A0A9D1L6G1</accession>
<evidence type="ECO:0000313" key="2">
    <source>
        <dbReference type="EMBL" id="HIU25716.1"/>
    </source>
</evidence>
<organism evidence="2 3">
    <name type="scientific">Candidatus Allocopromorpha excrementigallinarum</name>
    <dbReference type="NCBI Taxonomy" id="2840742"/>
    <lineage>
        <taxon>Bacteria</taxon>
        <taxon>Bacillati</taxon>
        <taxon>Bacillota</taxon>
        <taxon>Clostridia</taxon>
        <taxon>Eubacteriales</taxon>
        <taxon>Eubacteriaceae</taxon>
        <taxon>Eubacteriaceae incertae sedis</taxon>
        <taxon>Candidatus Allocopromorpha</taxon>
    </lineage>
</organism>
<dbReference type="Proteomes" id="UP000824090">
    <property type="component" value="Unassembled WGS sequence"/>
</dbReference>
<feature type="transmembrane region" description="Helical" evidence="1">
    <location>
        <begin position="35"/>
        <end position="53"/>
    </location>
</feature>
<dbReference type="AlphaFoldDB" id="A0A9D1L6G1"/>